<sequence length="106" mass="11771">YASPNVLDSFPTTHVADGADVNDDKKPGWHYDRPKSLQSFISTACKMNDEHKLKLIIAADLIEQLRGQIKEFTKFSCSAGIGSSKARVKNDEMGKEEKENEVVVSD</sequence>
<dbReference type="OrthoDB" id="5723at2759"/>
<gene>
    <name evidence="2" type="ORF">GPUH_LOCUS7233</name>
</gene>
<dbReference type="InterPro" id="IPR043502">
    <property type="entry name" value="DNA/RNA_pol_sf"/>
</dbReference>
<dbReference type="WBParaSite" id="GPUH_0000724501-mRNA-1">
    <property type="protein sequence ID" value="GPUH_0000724501-mRNA-1"/>
    <property type="gene ID" value="GPUH_0000724501"/>
</dbReference>
<feature type="compositionally biased region" description="Basic and acidic residues" evidence="1">
    <location>
        <begin position="88"/>
        <end position="106"/>
    </location>
</feature>
<proteinExistence type="predicted"/>
<reference evidence="2 3" key="2">
    <citation type="submission" date="2018-11" db="EMBL/GenBank/DDBJ databases">
        <authorList>
            <consortium name="Pathogen Informatics"/>
        </authorList>
    </citation>
    <scope>NUCLEOTIDE SEQUENCE [LARGE SCALE GENOMIC DNA]</scope>
</reference>
<organism evidence="4">
    <name type="scientific">Gongylonema pulchrum</name>
    <dbReference type="NCBI Taxonomy" id="637853"/>
    <lineage>
        <taxon>Eukaryota</taxon>
        <taxon>Metazoa</taxon>
        <taxon>Ecdysozoa</taxon>
        <taxon>Nematoda</taxon>
        <taxon>Chromadorea</taxon>
        <taxon>Rhabditida</taxon>
        <taxon>Spirurina</taxon>
        <taxon>Spiruromorpha</taxon>
        <taxon>Spiruroidea</taxon>
        <taxon>Gongylonematidae</taxon>
        <taxon>Gongylonema</taxon>
    </lineage>
</organism>
<evidence type="ECO:0000313" key="2">
    <source>
        <dbReference type="EMBL" id="VDK57670.1"/>
    </source>
</evidence>
<dbReference type="Gene3D" id="3.30.70.270">
    <property type="match status" value="1"/>
</dbReference>
<evidence type="ECO:0000313" key="4">
    <source>
        <dbReference type="WBParaSite" id="GPUH_0000724501-mRNA-1"/>
    </source>
</evidence>
<feature type="region of interest" description="Disordered" evidence="1">
    <location>
        <begin position="86"/>
        <end position="106"/>
    </location>
</feature>
<dbReference type="AlphaFoldDB" id="A0A183DEU5"/>
<protein>
    <submittedName>
        <fullName evidence="4">CBFD_NFYB_HMF domain-containing protein</fullName>
    </submittedName>
</protein>
<dbReference type="SUPFAM" id="SSF56672">
    <property type="entry name" value="DNA/RNA polymerases"/>
    <property type="match status" value="1"/>
</dbReference>
<feature type="region of interest" description="Disordered" evidence="1">
    <location>
        <begin position="1"/>
        <end position="25"/>
    </location>
</feature>
<dbReference type="EMBL" id="UYRT01018395">
    <property type="protein sequence ID" value="VDK57670.1"/>
    <property type="molecule type" value="Genomic_DNA"/>
</dbReference>
<dbReference type="InterPro" id="IPR043128">
    <property type="entry name" value="Rev_trsase/Diguanyl_cyclase"/>
</dbReference>
<evidence type="ECO:0000313" key="3">
    <source>
        <dbReference type="Proteomes" id="UP000271098"/>
    </source>
</evidence>
<dbReference type="Proteomes" id="UP000271098">
    <property type="component" value="Unassembled WGS sequence"/>
</dbReference>
<reference evidence="4" key="1">
    <citation type="submission" date="2016-06" db="UniProtKB">
        <authorList>
            <consortium name="WormBaseParasite"/>
        </authorList>
    </citation>
    <scope>IDENTIFICATION</scope>
</reference>
<accession>A0A183DEU5</accession>
<evidence type="ECO:0000256" key="1">
    <source>
        <dbReference type="SAM" id="MobiDB-lite"/>
    </source>
</evidence>
<keyword evidence="3" id="KW-1185">Reference proteome</keyword>
<name>A0A183DEU5_9BILA</name>